<dbReference type="EMBL" id="QZBD01000555">
    <property type="protein sequence ID" value="THY11345.1"/>
    <property type="molecule type" value="Genomic_DNA"/>
</dbReference>
<feature type="chain" id="PRO_5020986301" evidence="2">
    <location>
        <begin position="21"/>
        <end position="266"/>
    </location>
</feature>
<protein>
    <submittedName>
        <fullName evidence="3">Uncharacterized protein</fullName>
    </submittedName>
</protein>
<feature type="region of interest" description="Disordered" evidence="1">
    <location>
        <begin position="131"/>
        <end position="228"/>
    </location>
</feature>
<organism evidence="3 4">
    <name type="scientific">Aureobasidium pullulans</name>
    <name type="common">Black yeast</name>
    <name type="synonym">Pullularia pullulans</name>
    <dbReference type="NCBI Taxonomy" id="5580"/>
    <lineage>
        <taxon>Eukaryota</taxon>
        <taxon>Fungi</taxon>
        <taxon>Dikarya</taxon>
        <taxon>Ascomycota</taxon>
        <taxon>Pezizomycotina</taxon>
        <taxon>Dothideomycetes</taxon>
        <taxon>Dothideomycetidae</taxon>
        <taxon>Dothideales</taxon>
        <taxon>Saccotheciaceae</taxon>
        <taxon>Aureobasidium</taxon>
    </lineage>
</organism>
<dbReference type="AlphaFoldDB" id="A0A4S9K843"/>
<evidence type="ECO:0000256" key="2">
    <source>
        <dbReference type="SAM" id="SignalP"/>
    </source>
</evidence>
<dbReference type="Proteomes" id="UP000306584">
    <property type="component" value="Unassembled WGS sequence"/>
</dbReference>
<evidence type="ECO:0000313" key="3">
    <source>
        <dbReference type="EMBL" id="THY11345.1"/>
    </source>
</evidence>
<comment type="caution">
    <text evidence="3">The sequence shown here is derived from an EMBL/GenBank/DDBJ whole genome shotgun (WGS) entry which is preliminary data.</text>
</comment>
<feature type="compositionally biased region" description="Gly residues" evidence="1">
    <location>
        <begin position="201"/>
        <end position="212"/>
    </location>
</feature>
<evidence type="ECO:0000313" key="4">
    <source>
        <dbReference type="Proteomes" id="UP000306584"/>
    </source>
</evidence>
<name>A0A4S9K843_AURPU</name>
<sequence length="266" mass="25171">MKSTVTSVGILLYLARASQALPSDNGTVTVTSFLPAITVSSCPPFGMAPSQVAPVSSSGMANTPVYTTVLTQPCPSGFIPVTYTVTGQPTNVPPGFTTGVAVVNSKTELVTYPTASASGYMQSGYISPLSTGAGGASGTSGSGATDVPASAVGGTAGPGSSQGGSLSAANGDSGPANSGGIAASNVGSPSAISSDGAVPSGVGGSGMGGSNAGGSPTTQSKGSSISTVPASTSSMAIYTGGASTDRIVDSNVGPMLAVLFAGAVLI</sequence>
<gene>
    <name evidence="3" type="ORF">D6D01_08949</name>
</gene>
<keyword evidence="2" id="KW-0732">Signal</keyword>
<reference evidence="3 4" key="1">
    <citation type="submission" date="2018-10" db="EMBL/GenBank/DDBJ databases">
        <title>Fifty Aureobasidium pullulans genomes reveal a recombining polyextremotolerant generalist.</title>
        <authorList>
            <person name="Gostincar C."/>
            <person name="Turk M."/>
            <person name="Zajc J."/>
            <person name="Gunde-Cimerman N."/>
        </authorList>
    </citation>
    <scope>NUCLEOTIDE SEQUENCE [LARGE SCALE GENOMIC DNA]</scope>
    <source>
        <strain evidence="3 4">EXF-6604</strain>
    </source>
</reference>
<feature type="signal peptide" evidence="2">
    <location>
        <begin position="1"/>
        <end position="20"/>
    </location>
</feature>
<evidence type="ECO:0000256" key="1">
    <source>
        <dbReference type="SAM" id="MobiDB-lite"/>
    </source>
</evidence>
<accession>A0A4S9K843</accession>
<feature type="compositionally biased region" description="Gly residues" evidence="1">
    <location>
        <begin position="132"/>
        <end position="141"/>
    </location>
</feature>
<proteinExistence type="predicted"/>